<dbReference type="HOGENOM" id="CLU_1014248_0_0_6"/>
<name>C9PRL9_9PAST</name>
<keyword evidence="2" id="KW-1185">Reference proteome</keyword>
<evidence type="ECO:0000313" key="1">
    <source>
        <dbReference type="EMBL" id="EEX49596.1"/>
    </source>
</evidence>
<evidence type="ECO:0000313" key="2">
    <source>
        <dbReference type="Proteomes" id="UP000005519"/>
    </source>
</evidence>
<protein>
    <recommendedName>
        <fullName evidence="3">Flp pilus assembly protein CpaB</fullName>
    </recommendedName>
</protein>
<reference evidence="1 2" key="1">
    <citation type="submission" date="2009-10" db="EMBL/GenBank/DDBJ databases">
        <authorList>
            <person name="Muzny D."/>
            <person name="Qin X."/>
            <person name="Deng J."/>
            <person name="Jiang H."/>
            <person name="Liu Y."/>
            <person name="Qu J."/>
            <person name="Song X.-Z."/>
            <person name="Zhang L."/>
            <person name="Thornton R."/>
            <person name="Coyle M."/>
            <person name="Francisco L."/>
            <person name="Jackson L."/>
            <person name="Javaid M."/>
            <person name="Korchina V."/>
            <person name="Kovar C."/>
            <person name="Mata R."/>
            <person name="Mathew T."/>
            <person name="Ngo R."/>
            <person name="Nguyen L."/>
            <person name="Nguyen N."/>
            <person name="Okwuonu G."/>
            <person name="Ongeri F."/>
            <person name="Pham C."/>
            <person name="Simmons D."/>
            <person name="Wilczek-Boney K."/>
            <person name="Hale W."/>
            <person name="Jakkamsetti A."/>
            <person name="Pham P."/>
            <person name="Ruth R."/>
            <person name="San Lucas F."/>
            <person name="Warren J."/>
            <person name="Zhang J."/>
            <person name="Zhao Z."/>
            <person name="Zhou C."/>
            <person name="Zhu D."/>
            <person name="Lee S."/>
            <person name="Bess C."/>
            <person name="Blankenburg K."/>
            <person name="Forbes L."/>
            <person name="Fu Q."/>
            <person name="Gubbala S."/>
            <person name="Hirani K."/>
            <person name="Jayaseelan J.C."/>
            <person name="Lara F."/>
            <person name="Munidasa M."/>
            <person name="Palculict T."/>
            <person name="Patil S."/>
            <person name="Pu L.-L."/>
            <person name="Saada N."/>
            <person name="Tang L."/>
            <person name="Weissenberger G."/>
            <person name="Zhu Y."/>
            <person name="Hemphill L."/>
            <person name="Shang Y."/>
            <person name="Youmans B."/>
            <person name="Ayvaz T."/>
            <person name="Ross M."/>
            <person name="Santibanez J."/>
            <person name="Aqrawi P."/>
            <person name="Gross S."/>
            <person name="Joshi V."/>
            <person name="Fowler G."/>
            <person name="Nazareth L."/>
            <person name="Reid J."/>
            <person name="Worley K."/>
            <person name="Petrosino J."/>
            <person name="Highlander S."/>
            <person name="Gibbs R."/>
        </authorList>
    </citation>
    <scope>NUCLEOTIDE SEQUENCE [LARGE SCALE GENOMIC DNA]</scope>
    <source>
        <strain evidence="1 2">ATCC 43325</strain>
    </source>
</reference>
<dbReference type="AlphaFoldDB" id="C9PRL9"/>
<gene>
    <name evidence="1" type="ORF">HMPREF0621_1643</name>
</gene>
<sequence length="262" mass="29332">MLFIISFLTLVVGIGGILFMPTSGDGEDSQTFVTQPQVEKKVEKVITIAELKRDVKKGTLLQSDDYAISQVTVSEDNPLINNDLSNVLANSSSHSLQGYLIGDNLSSGSLLSNMMIIAPDDPRFLMSSIDTKQEVAYRIYIKSDERYLLDTIHSGDYVSIYNQKNALDSRNIYDKSDLVKVSGKLLVLQTKEFQEPSDNNTGTPNDHKNQDYIGYINVKVDSDKVKKFYNLDKGSKLIVLPETSNNENINHRGVFIRKLRGQ</sequence>
<organism evidence="1 2">
    <name type="scientific">Pasteurella dagmatis ATCC 43325</name>
    <dbReference type="NCBI Taxonomy" id="667128"/>
    <lineage>
        <taxon>Bacteria</taxon>
        <taxon>Pseudomonadati</taxon>
        <taxon>Pseudomonadota</taxon>
        <taxon>Gammaproteobacteria</taxon>
        <taxon>Pasteurellales</taxon>
        <taxon>Pasteurellaceae</taxon>
        <taxon>Pasteurella</taxon>
    </lineage>
</organism>
<dbReference type="EMBL" id="ACZR01000018">
    <property type="protein sequence ID" value="EEX49596.1"/>
    <property type="molecule type" value="Genomic_DNA"/>
</dbReference>
<dbReference type="Proteomes" id="UP000005519">
    <property type="component" value="Unassembled WGS sequence"/>
</dbReference>
<dbReference type="STRING" id="667128.HMPREF0621_1643"/>
<accession>C9PRL9</accession>
<comment type="caution">
    <text evidence="1">The sequence shown here is derived from an EMBL/GenBank/DDBJ whole genome shotgun (WGS) entry which is preliminary data.</text>
</comment>
<evidence type="ECO:0008006" key="3">
    <source>
        <dbReference type="Google" id="ProtNLM"/>
    </source>
</evidence>
<proteinExistence type="predicted"/>